<feature type="region of interest" description="Disordered" evidence="3">
    <location>
        <begin position="1"/>
        <end position="42"/>
    </location>
</feature>
<gene>
    <name evidence="5" type="ORF">TrRE_jg13412</name>
</gene>
<feature type="coiled-coil region" evidence="2">
    <location>
        <begin position="115"/>
        <end position="202"/>
    </location>
</feature>
<dbReference type="InterPro" id="IPR025252">
    <property type="entry name" value="DUF4200"/>
</dbReference>
<evidence type="ECO:0000256" key="1">
    <source>
        <dbReference type="ARBA" id="ARBA00023054"/>
    </source>
</evidence>
<feature type="coiled-coil region" evidence="2">
    <location>
        <begin position="433"/>
        <end position="482"/>
    </location>
</feature>
<dbReference type="OrthoDB" id="10264063at2759"/>
<feature type="region of interest" description="Disordered" evidence="3">
    <location>
        <begin position="492"/>
        <end position="535"/>
    </location>
</feature>
<keyword evidence="1 2" id="KW-0175">Coiled coil</keyword>
<evidence type="ECO:0000256" key="3">
    <source>
        <dbReference type="SAM" id="MobiDB-lite"/>
    </source>
</evidence>
<feature type="coiled-coil region" evidence="2">
    <location>
        <begin position="337"/>
        <end position="389"/>
    </location>
</feature>
<dbReference type="PANTHER" id="PTHR21683:SF3">
    <property type="entry name" value="CILIA AND FLAGELLA ASSOCIATED PROTEIN 100"/>
    <property type="match status" value="1"/>
</dbReference>
<comment type="caution">
    <text evidence="5">The sequence shown here is derived from an EMBL/GenBank/DDBJ whole genome shotgun (WGS) entry which is preliminary data.</text>
</comment>
<dbReference type="EMBL" id="BRXZ01002325">
    <property type="protein sequence ID" value="GMH59865.1"/>
    <property type="molecule type" value="Genomic_DNA"/>
</dbReference>
<evidence type="ECO:0000313" key="5">
    <source>
        <dbReference type="EMBL" id="GMH59865.1"/>
    </source>
</evidence>
<feature type="domain" description="DUF4200" evidence="4">
    <location>
        <begin position="101"/>
        <end position="218"/>
    </location>
</feature>
<feature type="compositionally biased region" description="Basic and acidic residues" evidence="3">
    <location>
        <begin position="261"/>
        <end position="272"/>
    </location>
</feature>
<name>A0A9W6ZZA1_9STRA</name>
<feature type="compositionally biased region" description="Basic and acidic residues" evidence="3">
    <location>
        <begin position="88"/>
        <end position="99"/>
    </location>
</feature>
<feature type="compositionally biased region" description="Basic and acidic residues" evidence="3">
    <location>
        <begin position="21"/>
        <end position="42"/>
    </location>
</feature>
<sequence>MSDNFKSNESRNPFTLPNDEEVFRLRDEQKKQRAEAREENMKLKIWQKGKHGALAGRSLRVKEMMGDTGAAGTGGKPPTSTAAAGVISERRQEKGERMDDFIAKKREMFLVQMSLDTKREEIRKLEEKAQMKEEALQKSEQMLEEDAIRFDTFLKENDKKAHAAIKKAEEETRKKTDKVQEIKKLNQQIQMVVSDMSKHKEALEDCLKYKAFLDKLTPPEFFETQNNMKKERQASRRQKRIDAKLAEYETLKKRLYQEAVARHEAEEKAGGEKKRRRRRKGDDQSQIQVKYPDPPNVEDEAWTSSGEEMPMYFEEPQQLLNFFIALEEQNLFLIQNSQETEQALEDLKTSYRETKSKMDEKTSVLQQNITMLETQIDTEEAKKAQLAKRIAKSAGTTQEKQELLLMSLGEKVKDVYQRCGFDASSNPTTLFMLSDLEAQLEDLLSALEQMPEDYVKKAEKEKEKKRREIKRIEQQKILEQKQIEKNKAAIERALQPPPKRVGRQVMYRSQQTRRQVKKEKKEITEEELDELKHFT</sequence>
<dbReference type="PANTHER" id="PTHR21683">
    <property type="entry name" value="COILED-COIL DOMAIN-CONTAINING PROTEIN 42 LIKE-2-LIKE-RELATED"/>
    <property type="match status" value="1"/>
</dbReference>
<feature type="compositionally biased region" description="Polar residues" evidence="3">
    <location>
        <begin position="1"/>
        <end position="15"/>
    </location>
</feature>
<protein>
    <recommendedName>
        <fullName evidence="4">DUF4200 domain-containing protein</fullName>
    </recommendedName>
</protein>
<feature type="region of interest" description="Disordered" evidence="3">
    <location>
        <begin position="66"/>
        <end position="99"/>
    </location>
</feature>
<organism evidence="5 6">
    <name type="scientific">Triparma retinervis</name>
    <dbReference type="NCBI Taxonomy" id="2557542"/>
    <lineage>
        <taxon>Eukaryota</taxon>
        <taxon>Sar</taxon>
        <taxon>Stramenopiles</taxon>
        <taxon>Ochrophyta</taxon>
        <taxon>Bolidophyceae</taxon>
        <taxon>Parmales</taxon>
        <taxon>Triparmaceae</taxon>
        <taxon>Triparma</taxon>
    </lineage>
</organism>
<dbReference type="InterPro" id="IPR051147">
    <property type="entry name" value="CFAP_domain-containing"/>
</dbReference>
<keyword evidence="6" id="KW-1185">Reference proteome</keyword>
<dbReference type="Proteomes" id="UP001165082">
    <property type="component" value="Unassembled WGS sequence"/>
</dbReference>
<proteinExistence type="predicted"/>
<dbReference type="Pfam" id="PF13863">
    <property type="entry name" value="DUF4200"/>
    <property type="match status" value="1"/>
</dbReference>
<dbReference type="AlphaFoldDB" id="A0A9W6ZZA1"/>
<dbReference type="GO" id="GO:0005856">
    <property type="term" value="C:cytoskeleton"/>
    <property type="evidence" value="ECO:0007669"/>
    <property type="project" value="UniProtKB-ARBA"/>
</dbReference>
<feature type="region of interest" description="Disordered" evidence="3">
    <location>
        <begin position="261"/>
        <end position="301"/>
    </location>
</feature>
<feature type="compositionally biased region" description="Low complexity" evidence="3">
    <location>
        <begin position="76"/>
        <end position="85"/>
    </location>
</feature>
<evidence type="ECO:0000259" key="4">
    <source>
        <dbReference type="Pfam" id="PF13863"/>
    </source>
</evidence>
<accession>A0A9W6ZZA1</accession>
<reference evidence="5" key="1">
    <citation type="submission" date="2022-07" db="EMBL/GenBank/DDBJ databases">
        <title>Genome analysis of Parmales, a sister group of diatoms, reveals the evolutionary specialization of diatoms from phago-mixotrophs to photoautotrophs.</title>
        <authorList>
            <person name="Ban H."/>
            <person name="Sato S."/>
            <person name="Yoshikawa S."/>
            <person name="Kazumasa Y."/>
            <person name="Nakamura Y."/>
            <person name="Ichinomiya M."/>
            <person name="Saitoh K."/>
            <person name="Sato N."/>
            <person name="Blanc-Mathieu R."/>
            <person name="Endo H."/>
            <person name="Kuwata A."/>
            <person name="Ogata H."/>
        </authorList>
    </citation>
    <scope>NUCLEOTIDE SEQUENCE</scope>
</reference>
<evidence type="ECO:0000256" key="2">
    <source>
        <dbReference type="SAM" id="Coils"/>
    </source>
</evidence>
<evidence type="ECO:0000313" key="6">
    <source>
        <dbReference type="Proteomes" id="UP001165082"/>
    </source>
</evidence>